<feature type="transmembrane region" description="Helical" evidence="1">
    <location>
        <begin position="89"/>
        <end position="112"/>
    </location>
</feature>
<keyword evidence="3" id="KW-1185">Reference proteome</keyword>
<accession>A0ABV7FPF8</accession>
<feature type="transmembrane region" description="Helical" evidence="1">
    <location>
        <begin position="124"/>
        <end position="143"/>
    </location>
</feature>
<evidence type="ECO:0000256" key="1">
    <source>
        <dbReference type="SAM" id="Phobius"/>
    </source>
</evidence>
<protein>
    <submittedName>
        <fullName evidence="2">Uncharacterized protein</fullName>
    </submittedName>
</protein>
<keyword evidence="1" id="KW-1133">Transmembrane helix</keyword>
<sequence length="149" mass="16120">MRPNILLNTALKFFAASAVGYLVSCIFHTQIILSELSSLGIEITLRDQVKTHISDFVGLAPRYGTVLFLGFLLAFITTTLLIKKFAMPPLPLLALSGAVAVYVILLILQSLMDIALLASARNTLGIVMHCMSGSIAGISLYLFNKASYL</sequence>
<keyword evidence="1" id="KW-0472">Membrane</keyword>
<evidence type="ECO:0000313" key="2">
    <source>
        <dbReference type="EMBL" id="MFC3122207.1"/>
    </source>
</evidence>
<dbReference type="EMBL" id="JBHRSW010000018">
    <property type="protein sequence ID" value="MFC3122207.1"/>
    <property type="molecule type" value="Genomic_DNA"/>
</dbReference>
<gene>
    <name evidence="2" type="ORF">ACFOHL_11305</name>
</gene>
<feature type="transmembrane region" description="Helical" evidence="1">
    <location>
        <begin position="12"/>
        <end position="33"/>
    </location>
</feature>
<name>A0ABV7FPF8_9ALTE</name>
<comment type="caution">
    <text evidence="2">The sequence shown here is derived from an EMBL/GenBank/DDBJ whole genome shotgun (WGS) entry which is preliminary data.</text>
</comment>
<keyword evidence="1" id="KW-0812">Transmembrane</keyword>
<proteinExistence type="predicted"/>
<dbReference type="RefSeq" id="WP_376920340.1">
    <property type="nucleotide sequence ID" value="NZ_JBHRSW010000018.1"/>
</dbReference>
<dbReference type="Proteomes" id="UP001595478">
    <property type="component" value="Unassembled WGS sequence"/>
</dbReference>
<reference evidence="3" key="1">
    <citation type="journal article" date="2019" name="Int. J. Syst. Evol. Microbiol.">
        <title>The Global Catalogue of Microorganisms (GCM) 10K type strain sequencing project: providing services to taxonomists for standard genome sequencing and annotation.</title>
        <authorList>
            <consortium name="The Broad Institute Genomics Platform"/>
            <consortium name="The Broad Institute Genome Sequencing Center for Infectious Disease"/>
            <person name="Wu L."/>
            <person name="Ma J."/>
        </authorList>
    </citation>
    <scope>NUCLEOTIDE SEQUENCE [LARGE SCALE GENOMIC DNA]</scope>
    <source>
        <strain evidence="3">KCTC 52473</strain>
    </source>
</reference>
<feature type="transmembrane region" description="Helical" evidence="1">
    <location>
        <begin position="63"/>
        <end position="82"/>
    </location>
</feature>
<organism evidence="2 3">
    <name type="scientific">Agaribacter flavus</name>
    <dbReference type="NCBI Taxonomy" id="1902781"/>
    <lineage>
        <taxon>Bacteria</taxon>
        <taxon>Pseudomonadati</taxon>
        <taxon>Pseudomonadota</taxon>
        <taxon>Gammaproteobacteria</taxon>
        <taxon>Alteromonadales</taxon>
        <taxon>Alteromonadaceae</taxon>
        <taxon>Agaribacter</taxon>
    </lineage>
</organism>
<evidence type="ECO:0000313" key="3">
    <source>
        <dbReference type="Proteomes" id="UP001595478"/>
    </source>
</evidence>